<evidence type="ECO:0000313" key="14">
    <source>
        <dbReference type="EMBL" id="KAL3270870.1"/>
    </source>
</evidence>
<dbReference type="HAMAP" id="MF_00527">
    <property type="entry name" value="3MGH"/>
    <property type="match status" value="1"/>
</dbReference>
<evidence type="ECO:0000256" key="6">
    <source>
        <dbReference type="ARBA" id="ARBA00022801"/>
    </source>
</evidence>
<evidence type="ECO:0000256" key="4">
    <source>
        <dbReference type="ARBA" id="ARBA00012000"/>
    </source>
</evidence>
<keyword evidence="15" id="KW-1185">Reference proteome</keyword>
<evidence type="ECO:0000256" key="9">
    <source>
        <dbReference type="ARBA" id="ARBA00066187"/>
    </source>
</evidence>
<dbReference type="EMBL" id="JABFTP020000042">
    <property type="protein sequence ID" value="KAL3270870.1"/>
    <property type="molecule type" value="Genomic_DNA"/>
</dbReference>
<gene>
    <name evidence="14" type="ORF">HHI36_021386</name>
</gene>
<keyword evidence="7" id="KW-0234">DNA repair</keyword>
<comment type="similarity">
    <text evidence="3">Belongs to the DNA glycosylase MPG family.</text>
</comment>
<dbReference type="CDD" id="cd00540">
    <property type="entry name" value="AAG"/>
    <property type="match status" value="1"/>
</dbReference>
<evidence type="ECO:0000256" key="7">
    <source>
        <dbReference type="ARBA" id="ARBA00023204"/>
    </source>
</evidence>
<dbReference type="Pfam" id="PF02245">
    <property type="entry name" value="Pur_DNA_glyco"/>
    <property type="match status" value="1"/>
</dbReference>
<dbReference type="EC" id="3.2.2.21" evidence="4"/>
<dbReference type="InterPro" id="IPR036995">
    <property type="entry name" value="MPG_sf"/>
</dbReference>
<dbReference type="AlphaFoldDB" id="A0ABD2MWL3"/>
<dbReference type="PANTHER" id="PTHR10429">
    <property type="entry name" value="DNA-3-METHYLADENINE GLYCOSYLASE"/>
    <property type="match status" value="1"/>
</dbReference>
<dbReference type="NCBIfam" id="TIGR00567">
    <property type="entry name" value="3mg"/>
    <property type="match status" value="1"/>
</dbReference>
<dbReference type="Proteomes" id="UP001516400">
    <property type="component" value="Unassembled WGS sequence"/>
</dbReference>
<dbReference type="GO" id="GO:0006281">
    <property type="term" value="P:DNA repair"/>
    <property type="evidence" value="ECO:0007669"/>
    <property type="project" value="UniProtKB-KW"/>
</dbReference>
<comment type="caution">
    <text evidence="14">The sequence shown here is derived from an EMBL/GenBank/DDBJ whole genome shotgun (WGS) entry which is preliminary data.</text>
</comment>
<name>A0ABD2MWL3_9CUCU</name>
<dbReference type="GO" id="GO:0003905">
    <property type="term" value="F:alkylbase DNA N-glycosylase activity"/>
    <property type="evidence" value="ECO:0007669"/>
    <property type="project" value="UniProtKB-EC"/>
</dbReference>
<evidence type="ECO:0000256" key="2">
    <source>
        <dbReference type="ARBA" id="ARBA00002421"/>
    </source>
</evidence>
<keyword evidence="5" id="KW-0227">DNA damage</keyword>
<proteinExistence type="inferred from homology"/>
<evidence type="ECO:0000256" key="8">
    <source>
        <dbReference type="ARBA" id="ARBA00033426"/>
    </source>
</evidence>
<dbReference type="InterPro" id="IPR011034">
    <property type="entry name" value="Formyl_transferase-like_C_sf"/>
</dbReference>
<evidence type="ECO:0000256" key="12">
    <source>
        <dbReference type="ARBA" id="ARBA00078171"/>
    </source>
</evidence>
<evidence type="ECO:0000256" key="5">
    <source>
        <dbReference type="ARBA" id="ARBA00022763"/>
    </source>
</evidence>
<sequence length="219" mass="25051">MKLTKSNFNLSCIDMANFLLGKILVRKFENNTISKGRIVETECYLGGIDKASHSYGGRVTPRNQAMFMPEGTSYVYMTYGMYYCLNISSKEPGAAVLIRALEPIEGLEQMENNRLKKMKNKNSSKKFKNIELCNGPSKLCISMDIRKENCNKIDLCQNDYLWIEEPGEKENFVVVTSTRIGVASAGEEWANKPLRFYIYQNPHVSKRDRKAEKNVEFPT</sequence>
<comment type="subunit">
    <text evidence="9">Binds MBD1. Binds SSBP1.</text>
</comment>
<evidence type="ECO:0000256" key="3">
    <source>
        <dbReference type="ARBA" id="ARBA00009232"/>
    </source>
</evidence>
<evidence type="ECO:0000256" key="11">
    <source>
        <dbReference type="ARBA" id="ARBA00076879"/>
    </source>
</evidence>
<organism evidence="14 15">
    <name type="scientific">Cryptolaemus montrouzieri</name>
    <dbReference type="NCBI Taxonomy" id="559131"/>
    <lineage>
        <taxon>Eukaryota</taxon>
        <taxon>Metazoa</taxon>
        <taxon>Ecdysozoa</taxon>
        <taxon>Arthropoda</taxon>
        <taxon>Hexapoda</taxon>
        <taxon>Insecta</taxon>
        <taxon>Pterygota</taxon>
        <taxon>Neoptera</taxon>
        <taxon>Endopterygota</taxon>
        <taxon>Coleoptera</taxon>
        <taxon>Polyphaga</taxon>
        <taxon>Cucujiformia</taxon>
        <taxon>Coccinelloidea</taxon>
        <taxon>Coccinellidae</taxon>
        <taxon>Scymninae</taxon>
        <taxon>Scymnini</taxon>
        <taxon>Cryptolaemus</taxon>
    </lineage>
</organism>
<dbReference type="FunFam" id="3.10.300.10:FF:000001">
    <property type="entry name" value="Putative 3-methyladenine DNA glycosylase"/>
    <property type="match status" value="1"/>
</dbReference>
<keyword evidence="6" id="KW-0378">Hydrolase</keyword>
<evidence type="ECO:0000256" key="1">
    <source>
        <dbReference type="ARBA" id="ARBA00000086"/>
    </source>
</evidence>
<comment type="catalytic activity">
    <reaction evidence="1">
        <text>Hydrolysis of alkylated DNA, releasing 3-methyladenine, 3-methylguanine, 7-methylguanine and 7-methyladenine.</text>
        <dbReference type="EC" id="3.2.2.21"/>
    </reaction>
</comment>
<evidence type="ECO:0000256" key="10">
    <source>
        <dbReference type="ARBA" id="ARBA00068926"/>
    </source>
</evidence>
<comment type="function">
    <text evidence="2">Hydrolysis of the deoxyribose N-glycosidic bond to excise 3-methyladenine, and 7-methylguanine from the damaged DNA polymer formed by alkylation lesions.</text>
</comment>
<dbReference type="SUPFAM" id="SSF50486">
    <property type="entry name" value="FMT C-terminal domain-like"/>
    <property type="match status" value="1"/>
</dbReference>
<accession>A0ABD2MWL3</accession>
<evidence type="ECO:0000313" key="15">
    <source>
        <dbReference type="Proteomes" id="UP001516400"/>
    </source>
</evidence>
<dbReference type="PANTHER" id="PTHR10429:SF0">
    <property type="entry name" value="DNA-3-METHYLADENINE GLYCOSYLASE"/>
    <property type="match status" value="1"/>
</dbReference>
<reference evidence="14 15" key="1">
    <citation type="journal article" date="2021" name="BMC Biol.">
        <title>Horizontally acquired antibacterial genes associated with adaptive radiation of ladybird beetles.</title>
        <authorList>
            <person name="Li H.S."/>
            <person name="Tang X.F."/>
            <person name="Huang Y.H."/>
            <person name="Xu Z.Y."/>
            <person name="Chen M.L."/>
            <person name="Du X.Y."/>
            <person name="Qiu B.Y."/>
            <person name="Chen P.T."/>
            <person name="Zhang W."/>
            <person name="Slipinski A."/>
            <person name="Escalona H.E."/>
            <person name="Waterhouse R.M."/>
            <person name="Zwick A."/>
            <person name="Pang H."/>
        </authorList>
    </citation>
    <scope>NUCLEOTIDE SEQUENCE [LARGE SCALE GENOMIC DNA]</scope>
    <source>
        <strain evidence="14">SYSU2018</strain>
    </source>
</reference>
<dbReference type="InterPro" id="IPR003180">
    <property type="entry name" value="MPG"/>
</dbReference>
<evidence type="ECO:0000256" key="13">
    <source>
        <dbReference type="ARBA" id="ARBA00082988"/>
    </source>
</evidence>
<dbReference type="Gene3D" id="3.10.300.10">
    <property type="entry name" value="Methylpurine-DNA glycosylase (MPG)"/>
    <property type="match status" value="1"/>
</dbReference>
<protein>
    <recommendedName>
        <fullName evidence="10">DNA-3-methyladenine glycosylase</fullName>
        <ecNumber evidence="4">3.2.2.21</ecNumber>
    </recommendedName>
    <alternativeName>
        <fullName evidence="11">3-alkyladenine DNA glycosylase</fullName>
    </alternativeName>
    <alternativeName>
        <fullName evidence="8">3-methyladenine DNA glycosidase</fullName>
    </alternativeName>
    <alternativeName>
        <fullName evidence="13">ADPG</fullName>
    </alternativeName>
    <alternativeName>
        <fullName evidence="12">N-methylpurine-DNA glycosylase</fullName>
    </alternativeName>
</protein>